<evidence type="ECO:0000256" key="2">
    <source>
        <dbReference type="ARBA" id="ARBA00022759"/>
    </source>
</evidence>
<dbReference type="PANTHER" id="PTHR12302:SF3">
    <property type="entry name" value="SERINE_THREONINE-PROTEIN KINASE 31"/>
    <property type="match status" value="1"/>
</dbReference>
<keyword evidence="2" id="KW-0255">Endonuclease</keyword>
<dbReference type="Pfam" id="PF05901">
    <property type="entry name" value="Excalibur"/>
    <property type="match status" value="1"/>
</dbReference>
<dbReference type="Gene3D" id="2.40.50.90">
    <property type="match status" value="1"/>
</dbReference>
<proteinExistence type="predicted"/>
<dbReference type="GO" id="GO:0004519">
    <property type="term" value="F:endonuclease activity"/>
    <property type="evidence" value="ECO:0007669"/>
    <property type="project" value="UniProtKB-KW"/>
</dbReference>
<dbReference type="InterPro" id="IPR035437">
    <property type="entry name" value="SNase_OB-fold_sf"/>
</dbReference>
<keyword evidence="1" id="KW-0540">Nuclease</keyword>
<dbReference type="AlphaFoldDB" id="A0A165XX36"/>
<dbReference type="GO" id="GO:0016787">
    <property type="term" value="F:hydrolase activity"/>
    <property type="evidence" value="ECO:0007669"/>
    <property type="project" value="UniProtKB-KW"/>
</dbReference>
<reference evidence="6 7" key="1">
    <citation type="submission" date="2016-04" db="EMBL/GenBank/DDBJ databases">
        <title>Draft genome sequence of Aeribacillus pallidus 8m3 from petroleum reservoir.</title>
        <authorList>
            <person name="Poltaraus A.B."/>
            <person name="Nazina T.N."/>
            <person name="Tourova T.P."/>
            <person name="Malakho S.M."/>
            <person name="Korshunova A.V."/>
            <person name="Sokolova D.S."/>
        </authorList>
    </citation>
    <scope>NUCLEOTIDE SEQUENCE [LARGE SCALE GENOMIC DNA]</scope>
    <source>
        <strain evidence="6 7">8m3</strain>
    </source>
</reference>
<dbReference type="InterPro" id="IPR016071">
    <property type="entry name" value="Staphylococal_nuclease_OB-fold"/>
</dbReference>
<accession>A0A165XX36</accession>
<protein>
    <submittedName>
        <fullName evidence="6">Thermonuclease</fullName>
    </submittedName>
</protein>
<evidence type="ECO:0000256" key="3">
    <source>
        <dbReference type="ARBA" id="ARBA00022801"/>
    </source>
</evidence>
<keyword evidence="3" id="KW-0378">Hydrolase</keyword>
<feature type="compositionally biased region" description="Low complexity" evidence="4">
    <location>
        <begin position="127"/>
        <end position="170"/>
    </location>
</feature>
<evidence type="ECO:0000259" key="5">
    <source>
        <dbReference type="PROSITE" id="PS50830"/>
    </source>
</evidence>
<evidence type="ECO:0000256" key="1">
    <source>
        <dbReference type="ARBA" id="ARBA00022722"/>
    </source>
</evidence>
<name>A0A165XX36_9BACI</name>
<dbReference type="SMART" id="SM00318">
    <property type="entry name" value="SNc"/>
    <property type="match status" value="1"/>
</dbReference>
<feature type="region of interest" description="Disordered" evidence="4">
    <location>
        <begin position="116"/>
        <end position="170"/>
    </location>
</feature>
<dbReference type="EMBL" id="LWBR01000022">
    <property type="protein sequence ID" value="KZN96493.1"/>
    <property type="molecule type" value="Genomic_DNA"/>
</dbReference>
<dbReference type="InterPro" id="IPR008613">
    <property type="entry name" value="Excalibur_Ca-bd_domain"/>
</dbReference>
<dbReference type="SUPFAM" id="SSF50199">
    <property type="entry name" value="Staphylococcal nuclease"/>
    <property type="match status" value="1"/>
</dbReference>
<evidence type="ECO:0000256" key="4">
    <source>
        <dbReference type="SAM" id="MobiDB-lite"/>
    </source>
</evidence>
<feature type="region of interest" description="Disordered" evidence="4">
    <location>
        <begin position="185"/>
        <end position="210"/>
    </location>
</feature>
<feature type="region of interest" description="Disordered" evidence="4">
    <location>
        <begin position="1"/>
        <end position="27"/>
    </location>
</feature>
<feature type="domain" description="TNase-like" evidence="5">
    <location>
        <begin position="1"/>
        <end position="113"/>
    </location>
</feature>
<evidence type="ECO:0000313" key="7">
    <source>
        <dbReference type="Proteomes" id="UP000076476"/>
    </source>
</evidence>
<dbReference type="PANTHER" id="PTHR12302">
    <property type="entry name" value="EBNA2 BINDING PROTEIN P100"/>
    <property type="match status" value="1"/>
</dbReference>
<evidence type="ECO:0000313" key="6">
    <source>
        <dbReference type="EMBL" id="KZN96493.1"/>
    </source>
</evidence>
<organism evidence="6 7">
    <name type="scientific">Aeribacillus pallidus</name>
    <dbReference type="NCBI Taxonomy" id="33936"/>
    <lineage>
        <taxon>Bacteria</taxon>
        <taxon>Bacillati</taxon>
        <taxon>Bacillota</taxon>
        <taxon>Bacilli</taxon>
        <taxon>Bacillales</taxon>
        <taxon>Bacillaceae</taxon>
        <taxon>Aeribacillus</taxon>
    </lineage>
</organism>
<sequence length="210" mass="23296">MIGVNTPESTTRTEEYGKEASSYTKSKLEGKQVWLQKDVSETDRYGRLLRLVWLEIPSNLMDEKEIRSKMFNADLVINGYAEPSTYPPDVKYAEYFRKFAREAREKEVGLWAYGEYGTTKGDLDPRSTGSSSSSSSKNSNSSNQSGNKGSSNNNSSSGSSSSLSTSSSGGAEYFANCTELRKVYPNGVPADHPAYQSKMDRDKDNYACER</sequence>
<dbReference type="PROSITE" id="PS50830">
    <property type="entry name" value="TNASE_3"/>
    <property type="match status" value="1"/>
</dbReference>
<keyword evidence="7" id="KW-1185">Reference proteome</keyword>
<feature type="compositionally biased region" description="Polar residues" evidence="4">
    <location>
        <begin position="1"/>
        <end position="10"/>
    </location>
</feature>
<dbReference type="Proteomes" id="UP000076476">
    <property type="component" value="Unassembled WGS sequence"/>
</dbReference>
<dbReference type="Pfam" id="PF00565">
    <property type="entry name" value="SNase"/>
    <property type="match status" value="1"/>
</dbReference>
<dbReference type="STRING" id="33936.AZI98_08470"/>
<comment type="caution">
    <text evidence="6">The sequence shown here is derived from an EMBL/GenBank/DDBJ whole genome shotgun (WGS) entry which is preliminary data.</text>
</comment>
<gene>
    <name evidence="6" type="ORF">AZI98_08470</name>
</gene>
<feature type="compositionally biased region" description="Basic and acidic residues" evidence="4">
    <location>
        <begin position="198"/>
        <end position="210"/>
    </location>
</feature>
<dbReference type="SMART" id="SM00894">
    <property type="entry name" value="Excalibur"/>
    <property type="match status" value="1"/>
</dbReference>